<gene>
    <name evidence="3" type="ORF">PSNMU_V1.4_AUG-EV-PASAV3_0109170</name>
</gene>
<evidence type="ECO:0000256" key="1">
    <source>
        <dbReference type="SAM" id="MobiDB-lite"/>
    </source>
</evidence>
<dbReference type="SUPFAM" id="SSF46934">
    <property type="entry name" value="UBA-like"/>
    <property type="match status" value="1"/>
</dbReference>
<evidence type="ECO:0000259" key="2">
    <source>
        <dbReference type="PROSITE" id="PS50030"/>
    </source>
</evidence>
<dbReference type="SMART" id="SM00165">
    <property type="entry name" value="UBA"/>
    <property type="match status" value="1"/>
</dbReference>
<reference evidence="3 4" key="1">
    <citation type="submission" date="2019-01" db="EMBL/GenBank/DDBJ databases">
        <authorList>
            <person name="Ferrante I. M."/>
        </authorList>
    </citation>
    <scope>NUCLEOTIDE SEQUENCE [LARGE SCALE GENOMIC DNA]</scope>
    <source>
        <strain evidence="3 4">B856</strain>
    </source>
</reference>
<dbReference type="OrthoDB" id="267397at2759"/>
<feature type="domain" description="UBA" evidence="2">
    <location>
        <begin position="97"/>
        <end position="140"/>
    </location>
</feature>
<evidence type="ECO:0000313" key="3">
    <source>
        <dbReference type="EMBL" id="VEU43864.1"/>
    </source>
</evidence>
<proteinExistence type="predicted"/>
<dbReference type="PANTHER" id="PTHR10677">
    <property type="entry name" value="UBIQUILIN"/>
    <property type="match status" value="1"/>
</dbReference>
<dbReference type="PANTHER" id="PTHR10677:SF3">
    <property type="entry name" value="FI07626P-RELATED"/>
    <property type="match status" value="1"/>
</dbReference>
<dbReference type="AlphaFoldDB" id="A0A448ZPD4"/>
<protein>
    <recommendedName>
        <fullName evidence="2">UBA domain-containing protein</fullName>
    </recommendedName>
</protein>
<feature type="region of interest" description="Disordered" evidence="1">
    <location>
        <begin position="20"/>
        <end position="56"/>
    </location>
</feature>
<dbReference type="Proteomes" id="UP000291116">
    <property type="component" value="Unassembled WGS sequence"/>
</dbReference>
<dbReference type="GO" id="GO:0006511">
    <property type="term" value="P:ubiquitin-dependent protein catabolic process"/>
    <property type="evidence" value="ECO:0007669"/>
    <property type="project" value="TreeGrafter"/>
</dbReference>
<feature type="compositionally biased region" description="Gly residues" evidence="1">
    <location>
        <begin position="21"/>
        <end position="40"/>
    </location>
</feature>
<dbReference type="GO" id="GO:0005829">
    <property type="term" value="C:cytosol"/>
    <property type="evidence" value="ECO:0007669"/>
    <property type="project" value="TreeGrafter"/>
</dbReference>
<evidence type="ECO:0000313" key="4">
    <source>
        <dbReference type="Proteomes" id="UP000291116"/>
    </source>
</evidence>
<name>A0A448ZPD4_9STRA</name>
<dbReference type="GO" id="GO:0031593">
    <property type="term" value="F:polyubiquitin modification-dependent protein binding"/>
    <property type="evidence" value="ECO:0007669"/>
    <property type="project" value="TreeGrafter"/>
</dbReference>
<feature type="compositionally biased region" description="Low complexity" evidence="1">
    <location>
        <begin position="83"/>
        <end position="93"/>
    </location>
</feature>
<dbReference type="Gene3D" id="1.10.8.10">
    <property type="entry name" value="DNA helicase RuvA subunit, C-terminal domain"/>
    <property type="match status" value="1"/>
</dbReference>
<dbReference type="EMBL" id="CAACVS010000595">
    <property type="protein sequence ID" value="VEU43864.1"/>
    <property type="molecule type" value="Genomic_DNA"/>
</dbReference>
<keyword evidence="4" id="KW-1185">Reference proteome</keyword>
<dbReference type="PROSITE" id="PS50030">
    <property type="entry name" value="UBA"/>
    <property type="match status" value="1"/>
</dbReference>
<feature type="region of interest" description="Disordered" evidence="1">
    <location>
        <begin position="70"/>
        <end position="101"/>
    </location>
</feature>
<feature type="region of interest" description="Disordered" evidence="1">
    <location>
        <begin position="140"/>
        <end position="189"/>
    </location>
</feature>
<dbReference type="InterPro" id="IPR015940">
    <property type="entry name" value="UBA"/>
</dbReference>
<feature type="compositionally biased region" description="Low complexity" evidence="1">
    <location>
        <begin position="41"/>
        <end position="56"/>
    </location>
</feature>
<sequence>MIRQAMNPQAIRSMLEMQRAMGGGTGGGMDFSSLLGGGPASGTPTSSSSSPQDLSSVMEQMRAMMGGAAATGGAAGFSNPWLQPQTQPQQTQPPQHPADRYRSQLESLRAMGFDDERRCLELLQRHHGNLNRAVDALLSEPEAQAPQVEAAATTEAPTEAQAQAPLAANDPSPEPPLHDPKDARDKKDD</sequence>
<feature type="compositionally biased region" description="Basic and acidic residues" evidence="1">
    <location>
        <begin position="176"/>
        <end position="189"/>
    </location>
</feature>
<accession>A0A448ZPD4</accession>
<feature type="compositionally biased region" description="Low complexity" evidence="1">
    <location>
        <begin position="140"/>
        <end position="168"/>
    </location>
</feature>
<dbReference type="InterPro" id="IPR015496">
    <property type="entry name" value="Ubiquilin"/>
</dbReference>
<organism evidence="3 4">
    <name type="scientific">Pseudo-nitzschia multistriata</name>
    <dbReference type="NCBI Taxonomy" id="183589"/>
    <lineage>
        <taxon>Eukaryota</taxon>
        <taxon>Sar</taxon>
        <taxon>Stramenopiles</taxon>
        <taxon>Ochrophyta</taxon>
        <taxon>Bacillariophyta</taxon>
        <taxon>Bacillariophyceae</taxon>
        <taxon>Bacillariophycidae</taxon>
        <taxon>Bacillariales</taxon>
        <taxon>Bacillariaceae</taxon>
        <taxon>Pseudo-nitzschia</taxon>
    </lineage>
</organism>
<dbReference type="InterPro" id="IPR009060">
    <property type="entry name" value="UBA-like_sf"/>
</dbReference>